<evidence type="ECO:0000256" key="7">
    <source>
        <dbReference type="ARBA" id="ARBA00032162"/>
    </source>
</evidence>
<dbReference type="PANTHER" id="PTHR11839:SF18">
    <property type="entry name" value="NUDIX HYDROLASE DOMAIN-CONTAINING PROTEIN"/>
    <property type="match status" value="1"/>
</dbReference>
<feature type="short sequence motif" description="Nudix box" evidence="10">
    <location>
        <begin position="85"/>
        <end position="106"/>
    </location>
</feature>
<dbReference type="PANTHER" id="PTHR11839">
    <property type="entry name" value="UDP/ADP-SUGAR PYROPHOSPHATASE"/>
    <property type="match status" value="1"/>
</dbReference>
<evidence type="ECO:0000313" key="12">
    <source>
        <dbReference type="EMBL" id="OSM00308.1"/>
    </source>
</evidence>
<proteinExistence type="inferred from homology"/>
<evidence type="ECO:0000256" key="3">
    <source>
        <dbReference type="ARBA" id="ARBA00007275"/>
    </source>
</evidence>
<dbReference type="STRING" id="1434232.MAIT1_00796"/>
<evidence type="ECO:0000256" key="10">
    <source>
        <dbReference type="PIRSR" id="PIRSR604385-3"/>
    </source>
</evidence>
<dbReference type="GO" id="GO:0006753">
    <property type="term" value="P:nucleoside phosphate metabolic process"/>
    <property type="evidence" value="ECO:0007669"/>
    <property type="project" value="TreeGrafter"/>
</dbReference>
<evidence type="ECO:0000256" key="8">
    <source>
        <dbReference type="ARBA" id="ARBA00032272"/>
    </source>
</evidence>
<dbReference type="InterPro" id="IPR015797">
    <property type="entry name" value="NUDIX_hydrolase-like_dom_sf"/>
</dbReference>
<feature type="binding site" evidence="9">
    <location>
        <position position="103"/>
    </location>
    <ligand>
        <name>Mg(2+)</name>
        <dbReference type="ChEBI" id="CHEBI:18420"/>
        <label>1</label>
    </ligand>
</feature>
<dbReference type="AlphaFoldDB" id="A0A1Y2JZI1"/>
<evidence type="ECO:0000256" key="5">
    <source>
        <dbReference type="ARBA" id="ARBA00016377"/>
    </source>
</evidence>
<evidence type="ECO:0000313" key="13">
    <source>
        <dbReference type="Proteomes" id="UP000194003"/>
    </source>
</evidence>
<dbReference type="Proteomes" id="UP000194003">
    <property type="component" value="Unassembled WGS sequence"/>
</dbReference>
<evidence type="ECO:0000256" key="2">
    <source>
        <dbReference type="ARBA" id="ARBA00001946"/>
    </source>
</evidence>
<feature type="binding site" evidence="9">
    <location>
        <position position="84"/>
    </location>
    <ligand>
        <name>Mg(2+)</name>
        <dbReference type="ChEBI" id="CHEBI:18420"/>
        <label>1</label>
    </ligand>
</feature>
<dbReference type="PROSITE" id="PS51462">
    <property type="entry name" value="NUDIX"/>
    <property type="match status" value="1"/>
</dbReference>
<gene>
    <name evidence="12" type="ORF">MAIT1_00796</name>
</gene>
<evidence type="ECO:0000256" key="6">
    <source>
        <dbReference type="ARBA" id="ARBA00022801"/>
    </source>
</evidence>
<reference evidence="12 13" key="1">
    <citation type="journal article" date="2016" name="BMC Genomics">
        <title>Combined genomic and structural analyses of a cultured magnetotactic bacterium reveals its niche adaptation to a dynamic environment.</title>
        <authorList>
            <person name="Araujo A.C."/>
            <person name="Morillo V."/>
            <person name="Cypriano J."/>
            <person name="Teixeira L.C."/>
            <person name="Leao P."/>
            <person name="Lyra S."/>
            <person name="Almeida L.G."/>
            <person name="Bazylinski D.A."/>
            <person name="Vasconcellos A.T."/>
            <person name="Abreu F."/>
            <person name="Lins U."/>
        </authorList>
    </citation>
    <scope>NUCLEOTIDE SEQUENCE [LARGE SCALE GENOMIC DNA]</scope>
    <source>
        <strain evidence="12 13">IT-1</strain>
    </source>
</reference>
<dbReference type="RefSeq" id="WP_085446888.1">
    <property type="nucleotide sequence ID" value="NZ_LVJN01000021.1"/>
</dbReference>
<evidence type="ECO:0000256" key="4">
    <source>
        <dbReference type="ARBA" id="ARBA00011738"/>
    </source>
</evidence>
<protein>
    <recommendedName>
        <fullName evidence="5">GDP-mannose pyrophosphatase</fullName>
    </recommendedName>
    <alternativeName>
        <fullName evidence="7">GDP-mannose hydrolase</fullName>
    </alternativeName>
    <alternativeName>
        <fullName evidence="8">GDPMK</fullName>
    </alternativeName>
</protein>
<dbReference type="GO" id="GO:0046872">
    <property type="term" value="F:metal ion binding"/>
    <property type="evidence" value="ECO:0007669"/>
    <property type="project" value="UniProtKB-KW"/>
</dbReference>
<comment type="similarity">
    <text evidence="3">Belongs to the Nudix hydrolase family. NudK subfamily.</text>
</comment>
<keyword evidence="9" id="KW-0479">Metal-binding</keyword>
<feature type="binding site" evidence="9">
    <location>
        <position position="152"/>
    </location>
    <ligand>
        <name>Mg(2+)</name>
        <dbReference type="ChEBI" id="CHEBI:18420"/>
        <label>1</label>
    </ligand>
</feature>
<dbReference type="GO" id="GO:0019144">
    <property type="term" value="F:ADP-sugar diphosphatase activity"/>
    <property type="evidence" value="ECO:0007669"/>
    <property type="project" value="TreeGrafter"/>
</dbReference>
<accession>A0A1Y2JZI1</accession>
<dbReference type="OrthoDB" id="5292471at2"/>
<dbReference type="InterPro" id="IPR004385">
    <property type="entry name" value="NDP_pyrophosphatase"/>
</dbReference>
<sequence>MKIDLTDVQTVYQGFFRMVRALLRYERFDGDWSKQKPWECLERGEAAAVLMYDPAADVVLMVRQFRVGAWLPTQSGGWTWEFPAGVCDGPDPDATARREVLEETGYQLSELIHVQKLFVSPSYSSERTHFYLGLFDSRQTPNGGGGLAAENEDIGVELLTFDAAWTMMEEGRIDSLSPVLALYWLARYRERLQRDAGVAGAAREID</sequence>
<dbReference type="NCBIfam" id="TIGR00052">
    <property type="entry name" value="nudix-type nucleoside diphosphatase, YffH/AdpP family"/>
    <property type="match status" value="1"/>
</dbReference>
<dbReference type="InterPro" id="IPR000086">
    <property type="entry name" value="NUDIX_hydrolase_dom"/>
</dbReference>
<comment type="cofactor">
    <cofactor evidence="2 9">
        <name>Mg(2+)</name>
        <dbReference type="ChEBI" id="CHEBI:18420"/>
    </cofactor>
</comment>
<dbReference type="SUPFAM" id="SSF55811">
    <property type="entry name" value="Nudix"/>
    <property type="match status" value="1"/>
</dbReference>
<dbReference type="Pfam" id="PF00293">
    <property type="entry name" value="NUDIX"/>
    <property type="match status" value="1"/>
</dbReference>
<comment type="caution">
    <text evidence="12">The sequence shown here is derived from an EMBL/GenBank/DDBJ whole genome shotgun (WGS) entry which is preliminary data.</text>
</comment>
<dbReference type="GO" id="GO:0005829">
    <property type="term" value="C:cytosol"/>
    <property type="evidence" value="ECO:0007669"/>
    <property type="project" value="TreeGrafter"/>
</dbReference>
<evidence type="ECO:0000256" key="1">
    <source>
        <dbReference type="ARBA" id="ARBA00000847"/>
    </source>
</evidence>
<keyword evidence="9" id="KW-0460">Magnesium</keyword>
<dbReference type="EMBL" id="LVJN01000021">
    <property type="protein sequence ID" value="OSM00308.1"/>
    <property type="molecule type" value="Genomic_DNA"/>
</dbReference>
<keyword evidence="6 12" id="KW-0378">Hydrolase</keyword>
<comment type="subunit">
    <text evidence="4">Homodimer.</text>
</comment>
<organism evidence="12 13">
    <name type="scientific">Magnetofaba australis IT-1</name>
    <dbReference type="NCBI Taxonomy" id="1434232"/>
    <lineage>
        <taxon>Bacteria</taxon>
        <taxon>Pseudomonadati</taxon>
        <taxon>Pseudomonadota</taxon>
        <taxon>Magnetococcia</taxon>
        <taxon>Magnetococcales</taxon>
        <taxon>Magnetococcaceae</taxon>
        <taxon>Magnetofaba</taxon>
    </lineage>
</organism>
<name>A0A1Y2JZI1_9PROT</name>
<dbReference type="Gene3D" id="3.90.79.10">
    <property type="entry name" value="Nucleoside Triphosphate Pyrophosphohydrolase"/>
    <property type="match status" value="1"/>
</dbReference>
<comment type="catalytic activity">
    <reaction evidence="1">
        <text>GDP-alpha-D-mannose + H2O = alpha-D-mannose 1-phosphate + GMP + 2 H(+)</text>
        <dbReference type="Rhea" id="RHEA:27978"/>
        <dbReference type="ChEBI" id="CHEBI:15377"/>
        <dbReference type="ChEBI" id="CHEBI:15378"/>
        <dbReference type="ChEBI" id="CHEBI:57527"/>
        <dbReference type="ChEBI" id="CHEBI:58115"/>
        <dbReference type="ChEBI" id="CHEBI:58409"/>
    </reaction>
</comment>
<feature type="domain" description="Nudix hydrolase" evidence="11">
    <location>
        <begin position="42"/>
        <end position="181"/>
    </location>
</feature>
<dbReference type="GO" id="GO:0019693">
    <property type="term" value="P:ribose phosphate metabolic process"/>
    <property type="evidence" value="ECO:0007669"/>
    <property type="project" value="TreeGrafter"/>
</dbReference>
<evidence type="ECO:0000256" key="9">
    <source>
        <dbReference type="PIRSR" id="PIRSR604385-2"/>
    </source>
</evidence>
<keyword evidence="13" id="KW-1185">Reference proteome</keyword>
<feature type="binding site" evidence="9">
    <location>
        <position position="99"/>
    </location>
    <ligand>
        <name>Mg(2+)</name>
        <dbReference type="ChEBI" id="CHEBI:18420"/>
        <label>1</label>
    </ligand>
</feature>
<evidence type="ECO:0000259" key="11">
    <source>
        <dbReference type="PROSITE" id="PS51462"/>
    </source>
</evidence>